<dbReference type="InterPro" id="IPR029061">
    <property type="entry name" value="THDP-binding"/>
</dbReference>
<keyword evidence="8" id="KW-0786">Thiamine pyrophosphate</keyword>
<keyword evidence="11" id="KW-0812">Transmembrane</keyword>
<organism evidence="13 14">
    <name type="scientific">Pendulispora albinea</name>
    <dbReference type="NCBI Taxonomy" id="2741071"/>
    <lineage>
        <taxon>Bacteria</taxon>
        <taxon>Pseudomonadati</taxon>
        <taxon>Myxococcota</taxon>
        <taxon>Myxococcia</taxon>
        <taxon>Myxococcales</taxon>
        <taxon>Sorangiineae</taxon>
        <taxon>Pendulisporaceae</taxon>
        <taxon>Pendulispora</taxon>
    </lineage>
</organism>
<keyword evidence="6" id="KW-0479">Metal-binding</keyword>
<keyword evidence="14" id="KW-1185">Reference proteome</keyword>
<dbReference type="Gene3D" id="3.40.50.920">
    <property type="match status" value="1"/>
</dbReference>
<dbReference type="GO" id="GO:0004802">
    <property type="term" value="F:transketolase activity"/>
    <property type="evidence" value="ECO:0007669"/>
    <property type="project" value="UniProtKB-EC"/>
</dbReference>
<dbReference type="Pfam" id="PF00456">
    <property type="entry name" value="Transketolase_N"/>
    <property type="match status" value="1"/>
</dbReference>
<dbReference type="Pfam" id="PF22613">
    <property type="entry name" value="Transketolase_C_1"/>
    <property type="match status" value="1"/>
</dbReference>
<evidence type="ECO:0000256" key="10">
    <source>
        <dbReference type="NCBIfam" id="TIGR00232"/>
    </source>
</evidence>
<dbReference type="PANTHER" id="PTHR43522:SF2">
    <property type="entry name" value="TRANSKETOLASE 1-RELATED"/>
    <property type="match status" value="1"/>
</dbReference>
<feature type="transmembrane region" description="Helical" evidence="11">
    <location>
        <begin position="415"/>
        <end position="436"/>
    </location>
</feature>
<keyword evidence="7" id="KW-0460">Magnesium</keyword>
<comment type="cofactor">
    <cofactor evidence="1">
        <name>Mg(2+)</name>
        <dbReference type="ChEBI" id="CHEBI:18420"/>
    </cofactor>
</comment>
<name>A0ABZ2MCB5_9BACT</name>
<dbReference type="InterPro" id="IPR005474">
    <property type="entry name" value="Transketolase_N"/>
</dbReference>
<evidence type="ECO:0000256" key="2">
    <source>
        <dbReference type="ARBA" id="ARBA00001964"/>
    </source>
</evidence>
<comment type="catalytic activity">
    <reaction evidence="9">
        <text>D-sedoheptulose 7-phosphate + D-glyceraldehyde 3-phosphate = aldehydo-D-ribose 5-phosphate + D-xylulose 5-phosphate</text>
        <dbReference type="Rhea" id="RHEA:10508"/>
        <dbReference type="ChEBI" id="CHEBI:57483"/>
        <dbReference type="ChEBI" id="CHEBI:57737"/>
        <dbReference type="ChEBI" id="CHEBI:58273"/>
        <dbReference type="ChEBI" id="CHEBI:59776"/>
        <dbReference type="EC" id="2.2.1.1"/>
    </reaction>
</comment>
<keyword evidence="11" id="KW-1133">Transmembrane helix</keyword>
<dbReference type="NCBIfam" id="TIGR00232">
    <property type="entry name" value="tktlase_bact"/>
    <property type="match status" value="1"/>
</dbReference>
<dbReference type="InterPro" id="IPR009014">
    <property type="entry name" value="Transketo_C/PFOR_II"/>
</dbReference>
<dbReference type="SUPFAM" id="SSF52922">
    <property type="entry name" value="TK C-terminal domain-like"/>
    <property type="match status" value="1"/>
</dbReference>
<dbReference type="InterPro" id="IPR033247">
    <property type="entry name" value="Transketolase_fam"/>
</dbReference>
<proteinExistence type="inferred from homology"/>
<evidence type="ECO:0000256" key="5">
    <source>
        <dbReference type="ARBA" id="ARBA00022679"/>
    </source>
</evidence>
<dbReference type="InterPro" id="IPR005478">
    <property type="entry name" value="Transketolase_bac-like"/>
</dbReference>
<dbReference type="EC" id="2.2.1.1" evidence="4 10"/>
<dbReference type="InterPro" id="IPR005475">
    <property type="entry name" value="Transketolase-like_Pyr-bd"/>
</dbReference>
<evidence type="ECO:0000256" key="9">
    <source>
        <dbReference type="ARBA" id="ARBA00049473"/>
    </source>
</evidence>
<sequence length="663" mass="72454">MPRDYDPKAALLSINTIKTLAMDAVQKANSGHPGTPMGLAEIAFEIWTGYLRYDPKDPHWAGRDRFVLSNGHASMLLYSMLHLAGFDLPMSELENFRQWDSKTPGHPESHITAGVETTTGPLGQGVGNAVGFALAAKLMEARFGEPFKDVHVYAIAGDGDLMEGVSGEASSLAGHLGLNNLVLFYDDNRITIEGETSLAYSEDAGKRYEAYGWFVQHIDGHDRGQIRAALERARAEKERPSFIVARTHIANGAPTAHDTAEAHGAPLGEEEIAATKKALGWDYPKFTVPDEVRALFAQRAGDNTKERQAWDARYASWRKENDARAKELDAFLAKAVPADLYEQLLKALPEKEDATRNISNAIQQTVAKLVPSLIGGSADLAPSTKTLIKGSAGVSRGDFTGRNLHFGIREHGMGAVANGMALFGGIIPYGATFLIFSDYMRPSVRLSALMEQQCIWIFTHDSVLLGEDGPTHQPVEQYFALRLIPNLVFVRPADALETAAAWALAMDRRHGPTAFALSRQKLPKIARDADFDPKSVLRGLYTVQEATGGKPDLILVASGSELHLATGARERLEKAGRKVRVVSAFSLEQFEKQDASYRESILPRGVKKVSIEAGRSEPWRAILGEDSLNLGIDRFGASAPDKVLAQKFGLTIDSVTETIQRWL</sequence>
<feature type="domain" description="Transketolase-like pyrimidine-binding" evidence="12">
    <location>
        <begin position="353"/>
        <end position="525"/>
    </location>
</feature>
<dbReference type="RefSeq" id="WP_394829762.1">
    <property type="nucleotide sequence ID" value="NZ_CP089984.1"/>
</dbReference>
<protein>
    <recommendedName>
        <fullName evidence="4 10">Transketolase</fullName>
        <ecNumber evidence="4 10">2.2.1.1</ecNumber>
    </recommendedName>
</protein>
<evidence type="ECO:0000259" key="12">
    <source>
        <dbReference type="SMART" id="SM00861"/>
    </source>
</evidence>
<dbReference type="CDD" id="cd07033">
    <property type="entry name" value="TPP_PYR_DXS_TK_like"/>
    <property type="match status" value="1"/>
</dbReference>
<evidence type="ECO:0000313" key="14">
    <source>
        <dbReference type="Proteomes" id="UP001370348"/>
    </source>
</evidence>
<gene>
    <name evidence="13" type="primary">tkt</name>
    <name evidence="13" type="ORF">LZC94_23430</name>
</gene>
<evidence type="ECO:0000256" key="4">
    <source>
        <dbReference type="ARBA" id="ARBA00013152"/>
    </source>
</evidence>
<keyword evidence="11" id="KW-0472">Membrane</keyword>
<dbReference type="EMBL" id="CP089984">
    <property type="protein sequence ID" value="WXB20157.1"/>
    <property type="molecule type" value="Genomic_DNA"/>
</dbReference>
<evidence type="ECO:0000256" key="8">
    <source>
        <dbReference type="ARBA" id="ARBA00023052"/>
    </source>
</evidence>
<evidence type="ECO:0000256" key="1">
    <source>
        <dbReference type="ARBA" id="ARBA00001946"/>
    </source>
</evidence>
<evidence type="ECO:0000256" key="6">
    <source>
        <dbReference type="ARBA" id="ARBA00022723"/>
    </source>
</evidence>
<dbReference type="InterPro" id="IPR055152">
    <property type="entry name" value="Transketolase-like_C_2"/>
</dbReference>
<dbReference type="SUPFAM" id="SSF52518">
    <property type="entry name" value="Thiamin diphosphate-binding fold (THDP-binding)"/>
    <property type="match status" value="2"/>
</dbReference>
<evidence type="ECO:0000256" key="11">
    <source>
        <dbReference type="SAM" id="Phobius"/>
    </source>
</evidence>
<dbReference type="Proteomes" id="UP001370348">
    <property type="component" value="Chromosome"/>
</dbReference>
<keyword evidence="5 13" id="KW-0808">Transferase</keyword>
<evidence type="ECO:0000313" key="13">
    <source>
        <dbReference type="EMBL" id="WXB20157.1"/>
    </source>
</evidence>
<reference evidence="13 14" key="1">
    <citation type="submission" date="2021-12" db="EMBL/GenBank/DDBJ databases">
        <title>Discovery of the Pendulisporaceae a myxobacterial family with distinct sporulation behavior and unique specialized metabolism.</title>
        <authorList>
            <person name="Garcia R."/>
            <person name="Popoff A."/>
            <person name="Bader C.D."/>
            <person name="Loehr J."/>
            <person name="Walesch S."/>
            <person name="Walt C."/>
            <person name="Boldt J."/>
            <person name="Bunk B."/>
            <person name="Haeckl F.J.F.P.J."/>
            <person name="Gunesch A.P."/>
            <person name="Birkelbach J."/>
            <person name="Nuebel U."/>
            <person name="Pietschmann T."/>
            <person name="Bach T."/>
            <person name="Mueller R."/>
        </authorList>
    </citation>
    <scope>NUCLEOTIDE SEQUENCE [LARGE SCALE GENOMIC DNA]</scope>
    <source>
        <strain evidence="13 14">MSr11954</strain>
    </source>
</reference>
<dbReference type="Pfam" id="PF02779">
    <property type="entry name" value="Transket_pyr"/>
    <property type="match status" value="1"/>
</dbReference>
<evidence type="ECO:0000256" key="7">
    <source>
        <dbReference type="ARBA" id="ARBA00022842"/>
    </source>
</evidence>
<comment type="similarity">
    <text evidence="3">Belongs to the transketolase family.</text>
</comment>
<dbReference type="CDD" id="cd02012">
    <property type="entry name" value="TPP_TK"/>
    <property type="match status" value="1"/>
</dbReference>
<dbReference type="PANTHER" id="PTHR43522">
    <property type="entry name" value="TRANSKETOLASE"/>
    <property type="match status" value="1"/>
</dbReference>
<dbReference type="SMART" id="SM00861">
    <property type="entry name" value="Transket_pyr"/>
    <property type="match status" value="1"/>
</dbReference>
<comment type="cofactor">
    <cofactor evidence="2">
        <name>thiamine diphosphate</name>
        <dbReference type="ChEBI" id="CHEBI:58937"/>
    </cofactor>
</comment>
<accession>A0ABZ2MCB5</accession>
<dbReference type="Gene3D" id="3.40.50.970">
    <property type="match status" value="2"/>
</dbReference>
<evidence type="ECO:0000256" key="3">
    <source>
        <dbReference type="ARBA" id="ARBA00007131"/>
    </source>
</evidence>